<name>A0ABW0MBV3_9BURK</name>
<dbReference type="InterPro" id="IPR045646">
    <property type="entry name" value="DUF6402"/>
</dbReference>
<dbReference type="Proteomes" id="UP001596045">
    <property type="component" value="Unassembled WGS sequence"/>
</dbReference>
<accession>A0ABW0MBV3</accession>
<keyword evidence="2" id="KW-1185">Reference proteome</keyword>
<comment type="caution">
    <text evidence="1">The sequence shown here is derived from an EMBL/GenBank/DDBJ whole genome shotgun (WGS) entry which is preliminary data.</text>
</comment>
<protein>
    <submittedName>
        <fullName evidence="1">DUF6402 family protein</fullName>
    </submittedName>
</protein>
<evidence type="ECO:0000313" key="1">
    <source>
        <dbReference type="EMBL" id="MFC5474537.1"/>
    </source>
</evidence>
<organism evidence="1 2">
    <name type="scientific">Paraherbaspirillum soli</name>
    <dbReference type="NCBI Taxonomy" id="631222"/>
    <lineage>
        <taxon>Bacteria</taxon>
        <taxon>Pseudomonadati</taxon>
        <taxon>Pseudomonadota</taxon>
        <taxon>Betaproteobacteria</taxon>
        <taxon>Burkholderiales</taxon>
        <taxon>Oxalobacteraceae</taxon>
        <taxon>Paraherbaspirillum</taxon>
    </lineage>
</organism>
<evidence type="ECO:0000313" key="2">
    <source>
        <dbReference type="Proteomes" id="UP001596045"/>
    </source>
</evidence>
<sequence length="297" mass="34153">MSIPIAVAMTTPCSDREGVQCSMEILQLRDIPDTMDKMGWKMAAQIMRHWFSIEPAWVMPRDIKLGKVDPLNLTPTQYNDQIIKMAWLLKFPRAVEALNYLYKNWTTENGINRLKAKLKKAGWKAQHVLPFKLGSRSMSARELDSVCQVNIKEFGTKLDVLDELYGAIGEGLFKLAVVGEAYPDWLLKQDTFVVKHIGIYLRDTYDFNSDSIFEQNFPLGVWSNSRLLHKAETAAYMTLFEMKDKSELAETFPGLVPVFNEDFRRYQKLHNAGGDFVVYSDVMWVQVPKGMEIPIPW</sequence>
<gene>
    <name evidence="1" type="ORF">ACFPM8_11275</name>
</gene>
<dbReference type="EMBL" id="JBHSMT010000014">
    <property type="protein sequence ID" value="MFC5474537.1"/>
    <property type="molecule type" value="Genomic_DNA"/>
</dbReference>
<dbReference type="Pfam" id="PF19940">
    <property type="entry name" value="DUF6402"/>
    <property type="match status" value="1"/>
</dbReference>
<proteinExistence type="predicted"/>
<dbReference type="RefSeq" id="WP_378997640.1">
    <property type="nucleotide sequence ID" value="NZ_JBHSMT010000014.1"/>
</dbReference>
<reference evidence="2" key="1">
    <citation type="journal article" date="2019" name="Int. J. Syst. Evol. Microbiol.">
        <title>The Global Catalogue of Microorganisms (GCM) 10K type strain sequencing project: providing services to taxonomists for standard genome sequencing and annotation.</title>
        <authorList>
            <consortium name="The Broad Institute Genomics Platform"/>
            <consortium name="The Broad Institute Genome Sequencing Center for Infectious Disease"/>
            <person name="Wu L."/>
            <person name="Ma J."/>
        </authorList>
    </citation>
    <scope>NUCLEOTIDE SEQUENCE [LARGE SCALE GENOMIC DNA]</scope>
    <source>
        <strain evidence="2">JCM 17066</strain>
    </source>
</reference>